<protein>
    <submittedName>
        <fullName evidence="1">Uncharacterized protein</fullName>
    </submittedName>
</protein>
<sequence length="91" mass="10680">MSSERKIRTPDIEDSLNFDIGMSVINYTKKFFSSEEHYGWRDDEDGGEDPLFNQGVAALVSEISTRRIEFVYVSYRASYWDFLLHRLKDST</sequence>
<dbReference type="AlphaFoldDB" id="A0A8X6UDS4"/>
<comment type="caution">
    <text evidence="1">The sequence shown here is derived from an EMBL/GenBank/DDBJ whole genome shotgun (WGS) entry which is preliminary data.</text>
</comment>
<dbReference type="EMBL" id="BMAW01080858">
    <property type="protein sequence ID" value="GFU21494.1"/>
    <property type="molecule type" value="Genomic_DNA"/>
</dbReference>
<reference evidence="1" key="1">
    <citation type="submission" date="2020-08" db="EMBL/GenBank/DDBJ databases">
        <title>Multicomponent nature underlies the extraordinary mechanical properties of spider dragline silk.</title>
        <authorList>
            <person name="Kono N."/>
            <person name="Nakamura H."/>
            <person name="Mori M."/>
            <person name="Yoshida Y."/>
            <person name="Ohtoshi R."/>
            <person name="Malay A.D."/>
            <person name="Moran D.A.P."/>
            <person name="Tomita M."/>
            <person name="Numata K."/>
            <person name="Arakawa K."/>
        </authorList>
    </citation>
    <scope>NUCLEOTIDE SEQUENCE</scope>
</reference>
<name>A0A8X6UDS4_NEPPI</name>
<dbReference type="Proteomes" id="UP000887013">
    <property type="component" value="Unassembled WGS sequence"/>
</dbReference>
<organism evidence="1 2">
    <name type="scientific">Nephila pilipes</name>
    <name type="common">Giant wood spider</name>
    <name type="synonym">Nephila maculata</name>
    <dbReference type="NCBI Taxonomy" id="299642"/>
    <lineage>
        <taxon>Eukaryota</taxon>
        <taxon>Metazoa</taxon>
        <taxon>Ecdysozoa</taxon>
        <taxon>Arthropoda</taxon>
        <taxon>Chelicerata</taxon>
        <taxon>Arachnida</taxon>
        <taxon>Araneae</taxon>
        <taxon>Araneomorphae</taxon>
        <taxon>Entelegynae</taxon>
        <taxon>Araneoidea</taxon>
        <taxon>Nephilidae</taxon>
        <taxon>Nephila</taxon>
    </lineage>
</organism>
<keyword evidence="2" id="KW-1185">Reference proteome</keyword>
<proteinExistence type="predicted"/>
<evidence type="ECO:0000313" key="2">
    <source>
        <dbReference type="Proteomes" id="UP000887013"/>
    </source>
</evidence>
<evidence type="ECO:0000313" key="1">
    <source>
        <dbReference type="EMBL" id="GFU21494.1"/>
    </source>
</evidence>
<gene>
    <name evidence="1" type="ORF">NPIL_392661</name>
</gene>
<accession>A0A8X6UDS4</accession>